<comment type="similarity">
    <text evidence="1">Belongs to the sulfatase family.</text>
</comment>
<dbReference type="CDD" id="cd16025">
    <property type="entry name" value="PAS_like"/>
    <property type="match status" value="1"/>
</dbReference>
<sequence length="568" mass="64309">MASTATPSKQPNFLIIVADDLGFSDPGCFGSEIRTPNIDSLATSPSGIRLTNFHTASMCSPTRSMLLSGTDNHIAGLGQMDFWGRGRDPPVPWSSRPGYEGYLNFKVAALPEVLHDAGYYTLMSGKWHLGLKTELSPWARGFERSFALLPGGASHYAHDPRREDGSLVFKHWASLYVEDDKRVNADTDFPEGYYSSDYYATKMVQFLQEREDDKGKKDKPFFAYLPFTAPHWPLQAPRENIERYKGVYDEGPDRLREVRLRRQKELRLLPDEVEAHPVVTNTKEWDDMNAEEKVWSARTMEVYAGMVDRMDENIGRVLEQIKTSGEWDNTFVLFMSDNGAEGSVLEALPMTGEVIKKTIDKEYNNELENLGNKDSFIWYGPRWAQAATAPSRMHKGYVTEGGIRCPAVVHYPAGFQQTEDGGNGRITNAFATVMDIMPTILDLAGIPSPGSQFRGRDVVPIKGKSWAPLIRGDGEQIHDEDTVIGWELFFHQAIRKGKWKAVFIPKPKGPEKWQLYNLEADMAEIHDLADEHPKILDELVKHWLAYVSEFGVFLREELEEGYVLPKDF</sequence>
<dbReference type="SUPFAM" id="SSF53649">
    <property type="entry name" value="Alkaline phosphatase-like"/>
    <property type="match status" value="1"/>
</dbReference>
<reference evidence="6" key="1">
    <citation type="submission" date="2022-10" db="EMBL/GenBank/DDBJ databases">
        <title>Tapping the CABI collections for fungal endophytes: first genome assemblies for Collariella, Neodidymelliopsis, Ascochyta clinopodiicola, Didymella pomorum, Didymosphaeria variabile, Neocosmospora piperis and Neocucurbitaria cava.</title>
        <authorList>
            <person name="Hill R."/>
        </authorList>
    </citation>
    <scope>NUCLEOTIDE SEQUENCE</scope>
    <source>
        <strain evidence="6">IMI 355082</strain>
    </source>
</reference>
<dbReference type="PANTHER" id="PTHR42693:SF33">
    <property type="entry name" value="ARYLSULFATASE"/>
    <property type="match status" value="1"/>
</dbReference>
<dbReference type="Gene3D" id="3.40.720.10">
    <property type="entry name" value="Alkaline Phosphatase, subunit A"/>
    <property type="match status" value="1"/>
</dbReference>
<comment type="caution">
    <text evidence="6">The sequence shown here is derived from an EMBL/GenBank/DDBJ whole genome shotgun (WGS) entry which is preliminary data.</text>
</comment>
<dbReference type="GO" id="GO:0004065">
    <property type="term" value="F:arylsulfatase activity"/>
    <property type="evidence" value="ECO:0007669"/>
    <property type="project" value="TreeGrafter"/>
</dbReference>
<dbReference type="AlphaFoldDB" id="A0A9W8YWF9"/>
<evidence type="ECO:0000256" key="4">
    <source>
        <dbReference type="ARBA" id="ARBA00022837"/>
    </source>
</evidence>
<evidence type="ECO:0000259" key="5">
    <source>
        <dbReference type="Pfam" id="PF00884"/>
    </source>
</evidence>
<gene>
    <name evidence="6" type="ORF">N0V93_002394</name>
</gene>
<dbReference type="Gene3D" id="3.30.1120.10">
    <property type="match status" value="1"/>
</dbReference>
<name>A0A9W8YWF9_9PEZI</name>
<dbReference type="InterPro" id="IPR017850">
    <property type="entry name" value="Alkaline_phosphatase_core_sf"/>
</dbReference>
<protein>
    <recommendedName>
        <fullName evidence="5">Sulfatase N-terminal domain-containing protein</fullName>
    </recommendedName>
</protein>
<dbReference type="PANTHER" id="PTHR42693">
    <property type="entry name" value="ARYLSULFATASE FAMILY MEMBER"/>
    <property type="match status" value="1"/>
</dbReference>
<proteinExistence type="inferred from homology"/>
<dbReference type="InterPro" id="IPR024607">
    <property type="entry name" value="Sulfatase_CS"/>
</dbReference>
<dbReference type="EMBL" id="JAPEVB010000002">
    <property type="protein sequence ID" value="KAJ4393186.1"/>
    <property type="molecule type" value="Genomic_DNA"/>
</dbReference>
<keyword evidence="7" id="KW-1185">Reference proteome</keyword>
<dbReference type="InterPro" id="IPR000917">
    <property type="entry name" value="Sulfatase_N"/>
</dbReference>
<keyword evidence="4" id="KW-0106">Calcium</keyword>
<evidence type="ECO:0000256" key="1">
    <source>
        <dbReference type="ARBA" id="ARBA00008779"/>
    </source>
</evidence>
<evidence type="ECO:0000256" key="2">
    <source>
        <dbReference type="ARBA" id="ARBA00022723"/>
    </source>
</evidence>
<organism evidence="6 7">
    <name type="scientific">Gnomoniopsis smithogilvyi</name>
    <dbReference type="NCBI Taxonomy" id="1191159"/>
    <lineage>
        <taxon>Eukaryota</taxon>
        <taxon>Fungi</taxon>
        <taxon>Dikarya</taxon>
        <taxon>Ascomycota</taxon>
        <taxon>Pezizomycotina</taxon>
        <taxon>Sordariomycetes</taxon>
        <taxon>Sordariomycetidae</taxon>
        <taxon>Diaporthales</taxon>
        <taxon>Gnomoniaceae</taxon>
        <taxon>Gnomoniopsis</taxon>
    </lineage>
</organism>
<feature type="domain" description="Sulfatase N-terminal" evidence="5">
    <location>
        <begin position="11"/>
        <end position="446"/>
    </location>
</feature>
<dbReference type="Proteomes" id="UP001140453">
    <property type="component" value="Unassembled WGS sequence"/>
</dbReference>
<accession>A0A9W8YWF9</accession>
<dbReference type="OrthoDB" id="103349at2759"/>
<evidence type="ECO:0000313" key="7">
    <source>
        <dbReference type="Proteomes" id="UP001140453"/>
    </source>
</evidence>
<evidence type="ECO:0000256" key="3">
    <source>
        <dbReference type="ARBA" id="ARBA00022801"/>
    </source>
</evidence>
<dbReference type="PROSITE" id="PS00149">
    <property type="entry name" value="SULFATASE_2"/>
    <property type="match status" value="1"/>
</dbReference>
<keyword evidence="2" id="KW-0479">Metal-binding</keyword>
<dbReference type="Pfam" id="PF00884">
    <property type="entry name" value="Sulfatase"/>
    <property type="match status" value="1"/>
</dbReference>
<keyword evidence="3" id="KW-0378">Hydrolase</keyword>
<dbReference type="GO" id="GO:0046872">
    <property type="term" value="F:metal ion binding"/>
    <property type="evidence" value="ECO:0007669"/>
    <property type="project" value="UniProtKB-KW"/>
</dbReference>
<evidence type="ECO:0000313" key="6">
    <source>
        <dbReference type="EMBL" id="KAJ4393186.1"/>
    </source>
</evidence>
<dbReference type="InterPro" id="IPR050738">
    <property type="entry name" value="Sulfatase"/>
</dbReference>